<evidence type="ECO:0000256" key="1">
    <source>
        <dbReference type="ARBA" id="ARBA00022649"/>
    </source>
</evidence>
<dbReference type="GO" id="GO:0090729">
    <property type="term" value="F:toxin activity"/>
    <property type="evidence" value="ECO:0007669"/>
    <property type="project" value="UniProtKB-KW"/>
</dbReference>
<evidence type="ECO:0000313" key="9">
    <source>
        <dbReference type="Proteomes" id="UP000053462"/>
    </source>
</evidence>
<dbReference type="InterPro" id="IPR002716">
    <property type="entry name" value="PIN_dom"/>
</dbReference>
<dbReference type="RefSeq" id="WP_058938524.1">
    <property type="nucleotide sequence ID" value="NZ_LLYW01000015.1"/>
</dbReference>
<feature type="domain" description="PIN" evidence="7">
    <location>
        <begin position="4"/>
        <end position="111"/>
    </location>
</feature>
<keyword evidence="5 6" id="KW-0460">Magnesium</keyword>
<keyword evidence="3 6" id="KW-0479">Metal-binding</keyword>
<dbReference type="GO" id="GO:0016787">
    <property type="term" value="F:hydrolase activity"/>
    <property type="evidence" value="ECO:0007669"/>
    <property type="project" value="UniProtKB-KW"/>
</dbReference>
<dbReference type="SUPFAM" id="SSF88723">
    <property type="entry name" value="PIN domain-like"/>
    <property type="match status" value="1"/>
</dbReference>
<dbReference type="HAMAP" id="MF_00265">
    <property type="entry name" value="VapC_Nob1"/>
    <property type="match status" value="1"/>
</dbReference>
<comment type="function">
    <text evidence="6">Toxic component of a toxin-antitoxin (TA) system. An RNase.</text>
</comment>
<evidence type="ECO:0000256" key="2">
    <source>
        <dbReference type="ARBA" id="ARBA00022722"/>
    </source>
</evidence>
<evidence type="ECO:0000256" key="5">
    <source>
        <dbReference type="ARBA" id="ARBA00022842"/>
    </source>
</evidence>
<name>A0A117ITF7_9EURY</name>
<feature type="binding site" evidence="6">
    <location>
        <position position="87"/>
    </location>
    <ligand>
        <name>Mg(2+)</name>
        <dbReference type="ChEBI" id="CHEBI:18420"/>
    </ligand>
</feature>
<dbReference type="InterPro" id="IPR022907">
    <property type="entry name" value="VapC_family"/>
</dbReference>
<keyword evidence="6" id="KW-0800">Toxin</keyword>
<sequence>MGAVIDTNVIIEIARNKELLERLLELDNLFYMTSVTRFELLVGFPKKDELIWLDSLIELPFDRRSAEVAAYLYKRLRSKGKPMSLRDLFIGATALANDLPLITLDRDFEALRDFGLNVRFLRY</sequence>
<dbReference type="Proteomes" id="UP000053462">
    <property type="component" value="Unassembled WGS sequence"/>
</dbReference>
<evidence type="ECO:0000313" key="8">
    <source>
        <dbReference type="EMBL" id="KUH33809.1"/>
    </source>
</evidence>
<gene>
    <name evidence="6" type="primary">vapC</name>
    <name evidence="8" type="ORF">APY94_04615</name>
</gene>
<comment type="similarity">
    <text evidence="6">Belongs to the PINc/VapC protein family.</text>
</comment>
<organism evidence="8 9">
    <name type="scientific">Thermococcus celericrescens</name>
    <dbReference type="NCBI Taxonomy" id="227598"/>
    <lineage>
        <taxon>Archaea</taxon>
        <taxon>Methanobacteriati</taxon>
        <taxon>Methanobacteriota</taxon>
        <taxon>Thermococci</taxon>
        <taxon>Thermococcales</taxon>
        <taxon>Thermococcaceae</taxon>
        <taxon>Thermococcus</taxon>
    </lineage>
</organism>
<keyword evidence="4 6" id="KW-0378">Hydrolase</keyword>
<dbReference type="GO" id="GO:0000287">
    <property type="term" value="F:magnesium ion binding"/>
    <property type="evidence" value="ECO:0007669"/>
    <property type="project" value="UniProtKB-UniRule"/>
</dbReference>
<keyword evidence="2 6" id="KW-0540">Nuclease</keyword>
<proteinExistence type="inferred from homology"/>
<dbReference type="AlphaFoldDB" id="A0A117ITF7"/>
<comment type="caution">
    <text evidence="8">The sequence shown here is derived from an EMBL/GenBank/DDBJ whole genome shotgun (WGS) entry which is preliminary data.</text>
</comment>
<dbReference type="GO" id="GO:0004540">
    <property type="term" value="F:RNA nuclease activity"/>
    <property type="evidence" value="ECO:0007669"/>
    <property type="project" value="InterPro"/>
</dbReference>
<dbReference type="CDD" id="cd09881">
    <property type="entry name" value="PIN_VapC4-5_FitB-like"/>
    <property type="match status" value="1"/>
</dbReference>
<evidence type="ECO:0000259" key="7">
    <source>
        <dbReference type="Pfam" id="PF01850"/>
    </source>
</evidence>
<dbReference type="STRING" id="227598.APY94_04615"/>
<evidence type="ECO:0000256" key="6">
    <source>
        <dbReference type="HAMAP-Rule" id="MF_00265"/>
    </source>
</evidence>
<accession>A0A117ITF7</accession>
<dbReference type="Gene3D" id="3.40.50.1010">
    <property type="entry name" value="5'-nuclease"/>
    <property type="match status" value="1"/>
</dbReference>
<reference evidence="8 9" key="1">
    <citation type="submission" date="2015-10" db="EMBL/GenBank/DDBJ databases">
        <title>Draft genome sequence of Thermococcus celericrescens strain DSM 17994.</title>
        <authorList>
            <person name="Hong S.-J."/>
            <person name="Park C.-E."/>
            <person name="Shin J.-H."/>
        </authorList>
    </citation>
    <scope>NUCLEOTIDE SEQUENCE [LARGE SCALE GENOMIC DNA]</scope>
    <source>
        <strain evidence="8 9">DSM 17994</strain>
    </source>
</reference>
<dbReference type="EC" id="3.1.-.-" evidence="6"/>
<comment type="cofactor">
    <cofactor evidence="6">
        <name>Mg(2+)</name>
        <dbReference type="ChEBI" id="CHEBI:18420"/>
    </cofactor>
</comment>
<keyword evidence="1 6" id="KW-1277">Toxin-antitoxin system</keyword>
<protein>
    <recommendedName>
        <fullName evidence="6">Ribonuclease VapC</fullName>
        <shortName evidence="6">RNase VapC</shortName>
        <ecNumber evidence="6">3.1.-.-</ecNumber>
    </recommendedName>
    <alternativeName>
        <fullName evidence="6">Putative toxin VapC</fullName>
    </alternativeName>
</protein>
<dbReference type="PANTHER" id="PTHR42740:SF1">
    <property type="entry name" value="RIBONUCLEASE VAPC3"/>
    <property type="match status" value="1"/>
</dbReference>
<dbReference type="OrthoDB" id="85877at2157"/>
<dbReference type="EMBL" id="LLYW01000015">
    <property type="protein sequence ID" value="KUH33809.1"/>
    <property type="molecule type" value="Genomic_DNA"/>
</dbReference>
<feature type="binding site" evidence="6">
    <location>
        <position position="6"/>
    </location>
    <ligand>
        <name>Mg(2+)</name>
        <dbReference type="ChEBI" id="CHEBI:18420"/>
    </ligand>
</feature>
<evidence type="ECO:0000256" key="3">
    <source>
        <dbReference type="ARBA" id="ARBA00022723"/>
    </source>
</evidence>
<dbReference type="InterPro" id="IPR029060">
    <property type="entry name" value="PIN-like_dom_sf"/>
</dbReference>
<evidence type="ECO:0000256" key="4">
    <source>
        <dbReference type="ARBA" id="ARBA00022801"/>
    </source>
</evidence>
<dbReference type="PANTHER" id="PTHR42740">
    <property type="entry name" value="RIBONUCLEASE VAPC3"/>
    <property type="match status" value="1"/>
</dbReference>
<keyword evidence="9" id="KW-1185">Reference proteome</keyword>
<dbReference type="InterPro" id="IPR051749">
    <property type="entry name" value="PINc/VapC_TA_RNase"/>
</dbReference>
<dbReference type="Pfam" id="PF01850">
    <property type="entry name" value="PIN"/>
    <property type="match status" value="1"/>
</dbReference>